<dbReference type="PANTHER" id="PTHR11319:SF35">
    <property type="entry name" value="OUTER MEMBRANE PROTEIN PMPC-RELATED"/>
    <property type="match status" value="1"/>
</dbReference>
<dbReference type="PANTHER" id="PTHR11319">
    <property type="entry name" value="G PROTEIN-COUPLED RECEPTOR-RELATED"/>
    <property type="match status" value="1"/>
</dbReference>
<keyword evidence="2" id="KW-1185">Reference proteome</keyword>
<gene>
    <name evidence="1" type="ORF">ADUPG1_009365</name>
</gene>
<comment type="caution">
    <text evidence="1">The sequence shown here is derived from an EMBL/GenBank/DDBJ whole genome shotgun (WGS) entry which is preliminary data.</text>
</comment>
<accession>A0ABQ5KWK5</accession>
<protein>
    <submittedName>
        <fullName evidence="1">Uncharacterized protein</fullName>
    </submittedName>
</protein>
<evidence type="ECO:0000313" key="2">
    <source>
        <dbReference type="Proteomes" id="UP001057375"/>
    </source>
</evidence>
<proteinExistence type="predicted"/>
<sequence length="396" mass="42333">MCAFNYVYSVPEDMGICGGTGTIKVLVSDTGSDSLDYTTSDCREKDTPCETAYGAWQFALNLDDPDVETDKIHCILISLEREKEDDPLIIEFGQQIAIDNTIYDTFPKYGSKGEVSGLQIVSSSFLEEDKLGLPGQDTAVLNTMDDETYVTFGMVHFVDGDPRTEGNPVSRSTNGYIKFFNVGYGSTDETADPTSVYFVDAMNFEAGMITLFNVDNTLYDTADTPLFSATVFGNIAMNEFSNITLGSHSMFECTQFKSYFGGYTNIVKTADSGDCPGGAVACVIGTGEESIALEYGEFSNCTSVGSGAVFHLENAGSITFTYSAFEDNECTGGDGGALYLQDVAKPKFVNVTCDGNTAAGNGGCMYVNEQTVGAENFTLDNGYFTNNTASAGNGGA</sequence>
<evidence type="ECO:0000313" key="1">
    <source>
        <dbReference type="EMBL" id="GKT36391.1"/>
    </source>
</evidence>
<dbReference type="Proteomes" id="UP001057375">
    <property type="component" value="Unassembled WGS sequence"/>
</dbReference>
<feature type="non-terminal residue" evidence="1">
    <location>
        <position position="396"/>
    </location>
</feature>
<name>A0ABQ5KWK5_9EUKA</name>
<reference evidence="1" key="1">
    <citation type="submission" date="2022-03" db="EMBL/GenBank/DDBJ databases">
        <title>Draft genome sequence of Aduncisulcus paluster, a free-living microaerophilic Fornicata.</title>
        <authorList>
            <person name="Yuyama I."/>
            <person name="Kume K."/>
            <person name="Tamura T."/>
            <person name="Inagaki Y."/>
            <person name="Hashimoto T."/>
        </authorList>
    </citation>
    <scope>NUCLEOTIDE SEQUENCE</scope>
    <source>
        <strain evidence="1">NY0171</strain>
    </source>
</reference>
<dbReference type="EMBL" id="BQXS01011212">
    <property type="protein sequence ID" value="GKT36391.1"/>
    <property type="molecule type" value="Genomic_DNA"/>
</dbReference>
<organism evidence="1 2">
    <name type="scientific">Aduncisulcus paluster</name>
    <dbReference type="NCBI Taxonomy" id="2918883"/>
    <lineage>
        <taxon>Eukaryota</taxon>
        <taxon>Metamonada</taxon>
        <taxon>Carpediemonas-like organisms</taxon>
        <taxon>Aduncisulcus</taxon>
    </lineage>
</organism>